<keyword evidence="2" id="KW-1185">Reference proteome</keyword>
<organism evidence="1 2">
    <name type="scientific">Anthostomella pinea</name>
    <dbReference type="NCBI Taxonomy" id="933095"/>
    <lineage>
        <taxon>Eukaryota</taxon>
        <taxon>Fungi</taxon>
        <taxon>Dikarya</taxon>
        <taxon>Ascomycota</taxon>
        <taxon>Pezizomycotina</taxon>
        <taxon>Sordariomycetes</taxon>
        <taxon>Xylariomycetidae</taxon>
        <taxon>Xylariales</taxon>
        <taxon>Xylariaceae</taxon>
        <taxon>Anthostomella</taxon>
    </lineage>
</organism>
<sequence length="201" mass="21481">MSSIRICKIIQELTIVPYFCRGGPHEVTTPSSNREGGGKIVREDYSWGLGIDTWRNPGAGPPQKPWPTIALGQPTAFVPSILAASSQGTQATTQYAPATTAGKASYPYNPNQFRGGATTSYAPVTANPSAHGSYSKSYAAAATSSTASGSGSAYYQAPASSASYTSSASTEQASPWVWDEDWHRYKTLNPETNEWEWAQTQ</sequence>
<name>A0AAI8VIG8_9PEZI</name>
<reference evidence="1" key="1">
    <citation type="submission" date="2023-10" db="EMBL/GenBank/DDBJ databases">
        <authorList>
            <person name="Hackl T."/>
        </authorList>
    </citation>
    <scope>NUCLEOTIDE SEQUENCE</scope>
</reference>
<comment type="caution">
    <text evidence="1">The sequence shown here is derived from an EMBL/GenBank/DDBJ whole genome shotgun (WGS) entry which is preliminary data.</text>
</comment>
<accession>A0AAI8VIG8</accession>
<dbReference type="Proteomes" id="UP001295740">
    <property type="component" value="Unassembled WGS sequence"/>
</dbReference>
<gene>
    <name evidence="1" type="ORF">KHLLAP_LOCUS5991</name>
</gene>
<dbReference type="AlphaFoldDB" id="A0AAI8VIG8"/>
<proteinExistence type="predicted"/>
<dbReference type="EMBL" id="CAUWAG010000007">
    <property type="protein sequence ID" value="CAJ2505523.1"/>
    <property type="molecule type" value="Genomic_DNA"/>
</dbReference>
<evidence type="ECO:0000313" key="2">
    <source>
        <dbReference type="Proteomes" id="UP001295740"/>
    </source>
</evidence>
<evidence type="ECO:0000313" key="1">
    <source>
        <dbReference type="EMBL" id="CAJ2505523.1"/>
    </source>
</evidence>
<protein>
    <submittedName>
        <fullName evidence="1">Uu.00g129170.m01.CDS01</fullName>
    </submittedName>
</protein>